<evidence type="ECO:0000313" key="3">
    <source>
        <dbReference type="Proteomes" id="UP001412239"/>
    </source>
</evidence>
<dbReference type="EMBL" id="LN891140">
    <property type="protein sequence ID" value="CUS08284.1"/>
    <property type="molecule type" value="Genomic_DNA"/>
</dbReference>
<keyword evidence="3" id="KW-1185">Reference proteome</keyword>
<evidence type="ECO:0000313" key="2">
    <source>
        <dbReference type="EMBL" id="CUS08284.1"/>
    </source>
</evidence>
<name>A0A292PME2_9PEZI</name>
<feature type="region of interest" description="Disordered" evidence="1">
    <location>
        <begin position="256"/>
        <end position="302"/>
    </location>
</feature>
<reference evidence="2" key="1">
    <citation type="submission" date="2015-10" db="EMBL/GenBank/DDBJ databases">
        <authorList>
            <person name="Regsiter A."/>
            <person name="william w."/>
        </authorList>
    </citation>
    <scope>NUCLEOTIDE SEQUENCE</scope>
    <source>
        <strain evidence="2">Montdore</strain>
    </source>
</reference>
<proteinExistence type="predicted"/>
<accession>A0A292PME2</accession>
<organism evidence="2 3">
    <name type="scientific">Tuber aestivum</name>
    <name type="common">summer truffle</name>
    <dbReference type="NCBI Taxonomy" id="59557"/>
    <lineage>
        <taxon>Eukaryota</taxon>
        <taxon>Fungi</taxon>
        <taxon>Dikarya</taxon>
        <taxon>Ascomycota</taxon>
        <taxon>Pezizomycotina</taxon>
        <taxon>Pezizomycetes</taxon>
        <taxon>Pezizales</taxon>
        <taxon>Tuberaceae</taxon>
        <taxon>Tuber</taxon>
    </lineage>
</organism>
<feature type="compositionally biased region" description="Acidic residues" evidence="1">
    <location>
        <begin position="269"/>
        <end position="286"/>
    </location>
</feature>
<gene>
    <name evidence="2" type="ORF">GSTUAT00007595001</name>
</gene>
<protein>
    <submittedName>
        <fullName evidence="2">Uncharacterized protein</fullName>
    </submittedName>
</protein>
<evidence type="ECO:0000256" key="1">
    <source>
        <dbReference type="SAM" id="MobiDB-lite"/>
    </source>
</evidence>
<dbReference type="Proteomes" id="UP001412239">
    <property type="component" value="Unassembled WGS sequence"/>
</dbReference>
<sequence>MADAWESIPSSMIFNCWKKSGLLPYGSNLSEVLDIPTEDPSSNSRKDNFLSTTTASMQITLRKLYPDSNTTEFQKICDDFLGDNNNLEGLAIDCSEIGIPDASQLVEEQVHLGLLTYGIHDMEVSYLDAAGDSDENQDSDPVSPSTLLTHSEAIEYLYHLSRYLQSLPIDTLPTPAGRKITQSTMVEKTTYLATTIGIFSYQESLKKQTKIDHYFTWLPSHPTIYGDTNLPATAYTRTLSVKGKEKGREQLKVDQKGKGKEVLFSGPGLDEEETAGSETADEEEGSFEGLQPGPCIYPYPDDSQDLNLYPSQYDHNSGRFSQVYRNLLL</sequence>
<dbReference type="AlphaFoldDB" id="A0A292PME2"/>